<evidence type="ECO:0000313" key="3">
    <source>
        <dbReference type="Proteomes" id="UP001607303"/>
    </source>
</evidence>
<evidence type="ECO:0000313" key="2">
    <source>
        <dbReference type="EMBL" id="KAL2751282.1"/>
    </source>
</evidence>
<accession>A0ABD2D1M1</accession>
<proteinExistence type="predicted"/>
<keyword evidence="3" id="KW-1185">Reference proteome</keyword>
<feature type="region of interest" description="Disordered" evidence="1">
    <location>
        <begin position="139"/>
        <end position="201"/>
    </location>
</feature>
<dbReference type="EMBL" id="JAYRBN010000007">
    <property type="protein sequence ID" value="KAL2751282.1"/>
    <property type="molecule type" value="Genomic_DNA"/>
</dbReference>
<dbReference type="AlphaFoldDB" id="A0ABD2D1M1"/>
<comment type="caution">
    <text evidence="2">The sequence shown here is derived from an EMBL/GenBank/DDBJ whole genome shotgun (WGS) entry which is preliminary data.</text>
</comment>
<name>A0ABD2D1M1_VESMC</name>
<dbReference type="Proteomes" id="UP001607303">
    <property type="component" value="Unassembled WGS sequence"/>
</dbReference>
<gene>
    <name evidence="2" type="ORF">V1477_000440</name>
</gene>
<feature type="compositionally biased region" description="Basic residues" evidence="1">
    <location>
        <begin position="153"/>
        <end position="165"/>
    </location>
</feature>
<feature type="compositionally biased region" description="Pro residues" evidence="1">
    <location>
        <begin position="182"/>
        <end position="199"/>
    </location>
</feature>
<feature type="compositionally biased region" description="Low complexity" evidence="1">
    <location>
        <begin position="166"/>
        <end position="176"/>
    </location>
</feature>
<sequence>MSLGEENHVGRLGRACVSAVWQQFESVCEYMGASKKTVLWFGGTGTGDAGVRGLKAGLGLEGRKGCGVDDGSRDGSRGGEMEVYIGKFDLSYGHGPYTLILVELELSRKIILFILLDYYELISKRQTIKVQPKKASSSCSLYEGAREKEKNKHQQHQQHQQRQHQHQQQQQQQQHRASAQLPPSPPSPSSPSPSPPPPTRTTTTVRFEILWWLMLRETPVVSLIDDSLRSRFGFVPLERCHERLSRIRQHLAIRELASKLASQLVHQGGSSWLAVIGFHVSSLPSGEPKIGGGLTLWGDSSIVKEEMY</sequence>
<evidence type="ECO:0000256" key="1">
    <source>
        <dbReference type="SAM" id="MobiDB-lite"/>
    </source>
</evidence>
<reference evidence="2 3" key="1">
    <citation type="journal article" date="2024" name="Ann. Entomol. Soc. Am.">
        <title>Genomic analyses of the southern and eastern yellowjacket wasps (Hymenoptera: Vespidae) reveal evolutionary signatures of social life.</title>
        <authorList>
            <person name="Catto M.A."/>
            <person name="Caine P.B."/>
            <person name="Orr S.E."/>
            <person name="Hunt B.G."/>
            <person name="Goodisman M.A.D."/>
        </authorList>
    </citation>
    <scope>NUCLEOTIDE SEQUENCE [LARGE SCALE GENOMIC DNA]</scope>
    <source>
        <strain evidence="2">232</strain>
        <tissue evidence="2">Head and thorax</tissue>
    </source>
</reference>
<organism evidence="2 3">
    <name type="scientific">Vespula maculifrons</name>
    <name type="common">Eastern yellow jacket</name>
    <name type="synonym">Wasp</name>
    <dbReference type="NCBI Taxonomy" id="7453"/>
    <lineage>
        <taxon>Eukaryota</taxon>
        <taxon>Metazoa</taxon>
        <taxon>Ecdysozoa</taxon>
        <taxon>Arthropoda</taxon>
        <taxon>Hexapoda</taxon>
        <taxon>Insecta</taxon>
        <taxon>Pterygota</taxon>
        <taxon>Neoptera</taxon>
        <taxon>Endopterygota</taxon>
        <taxon>Hymenoptera</taxon>
        <taxon>Apocrita</taxon>
        <taxon>Aculeata</taxon>
        <taxon>Vespoidea</taxon>
        <taxon>Vespidae</taxon>
        <taxon>Vespinae</taxon>
        <taxon>Vespula</taxon>
    </lineage>
</organism>
<protein>
    <submittedName>
        <fullName evidence="2">Uncharacterized protein</fullName>
    </submittedName>
</protein>